<dbReference type="EMBL" id="CP039351">
    <property type="protein sequence ID" value="QCD99094.1"/>
    <property type="molecule type" value="Genomic_DNA"/>
</dbReference>
<accession>A0A4D6MH66</accession>
<dbReference type="Gramene" id="Vigun08g035700.6.v1.2">
    <property type="protein sequence ID" value="Vigun08g035700.6.v1.2"/>
    <property type="gene ID" value="Vigun08g035700.v1.2"/>
</dbReference>
<feature type="compositionally biased region" description="Basic and acidic residues" evidence="8">
    <location>
        <begin position="47"/>
        <end position="58"/>
    </location>
</feature>
<comment type="similarity">
    <text evidence="7">Belongs to the bacterial ribosomal protein bS18 family.</text>
</comment>
<dbReference type="GO" id="GO:0005763">
    <property type="term" value="C:mitochondrial small ribosomal subunit"/>
    <property type="evidence" value="ECO:0007669"/>
    <property type="project" value="TreeGrafter"/>
</dbReference>
<feature type="region of interest" description="Disordered" evidence="8">
    <location>
        <begin position="249"/>
        <end position="274"/>
    </location>
</feature>
<reference evidence="9 10" key="1">
    <citation type="submission" date="2019-04" db="EMBL/GenBank/DDBJ databases">
        <title>An improved genome assembly and genetic linkage map for asparagus bean, Vigna unguiculata ssp. sesquipedialis.</title>
        <authorList>
            <person name="Xia Q."/>
            <person name="Zhang R."/>
            <person name="Dong Y."/>
        </authorList>
    </citation>
    <scope>NUCLEOTIDE SEQUENCE [LARGE SCALE GENOMIC DNA]</scope>
    <source>
        <tissue evidence="9">Leaf</tissue>
    </source>
</reference>
<keyword evidence="4 7" id="KW-0687">Ribonucleoprotein</keyword>
<dbReference type="OrthoDB" id="21463at2759"/>
<dbReference type="Pfam" id="PF01084">
    <property type="entry name" value="Ribosomal_S18"/>
    <property type="match status" value="1"/>
</dbReference>
<dbReference type="NCBIfam" id="TIGR00165">
    <property type="entry name" value="S18"/>
    <property type="match status" value="1"/>
</dbReference>
<dbReference type="AlphaFoldDB" id="A0A4D6MH66"/>
<dbReference type="Gramene" id="Vigun08g035700.5.v1.2">
    <property type="protein sequence ID" value="Vigun08g035700.5.v1.2"/>
    <property type="gene ID" value="Vigun08g035700.v1.2"/>
</dbReference>
<evidence type="ECO:0000256" key="3">
    <source>
        <dbReference type="ARBA" id="ARBA00022980"/>
    </source>
</evidence>
<dbReference type="FunFam" id="4.10.640.10:FF:000009">
    <property type="entry name" value="Ribosomal protein S18"/>
    <property type="match status" value="1"/>
</dbReference>
<keyword evidence="10" id="KW-1185">Reference proteome</keyword>
<evidence type="ECO:0000256" key="8">
    <source>
        <dbReference type="SAM" id="MobiDB-lite"/>
    </source>
</evidence>
<evidence type="ECO:0000313" key="10">
    <source>
        <dbReference type="Proteomes" id="UP000501690"/>
    </source>
</evidence>
<dbReference type="GO" id="GO:0003735">
    <property type="term" value="F:structural constituent of ribosome"/>
    <property type="evidence" value="ECO:0007669"/>
    <property type="project" value="InterPro"/>
</dbReference>
<dbReference type="Gene3D" id="4.10.640.10">
    <property type="entry name" value="Ribosomal protein S18"/>
    <property type="match status" value="1"/>
</dbReference>
<name>A0A4D6MH66_VIGUN</name>
<evidence type="ECO:0000256" key="2">
    <source>
        <dbReference type="ARBA" id="ARBA00022884"/>
    </source>
</evidence>
<gene>
    <name evidence="9" type="ORF">DEO72_LG7g374</name>
</gene>
<evidence type="ECO:0000256" key="4">
    <source>
        <dbReference type="ARBA" id="ARBA00023274"/>
    </source>
</evidence>
<dbReference type="GO" id="GO:0070181">
    <property type="term" value="F:small ribosomal subunit rRNA binding"/>
    <property type="evidence" value="ECO:0007669"/>
    <property type="project" value="TreeGrafter"/>
</dbReference>
<feature type="region of interest" description="Disordered" evidence="8">
    <location>
        <begin position="35"/>
        <end position="58"/>
    </location>
</feature>
<dbReference type="Proteomes" id="UP000501690">
    <property type="component" value="Linkage Group LG7"/>
</dbReference>
<proteinExistence type="inferred from homology"/>
<keyword evidence="1" id="KW-0699">rRNA-binding</keyword>
<keyword evidence="3 7" id="KW-0689">Ribosomal protein</keyword>
<evidence type="ECO:0000313" key="9">
    <source>
        <dbReference type="EMBL" id="QCD99094.1"/>
    </source>
</evidence>
<dbReference type="GO" id="GO:0006412">
    <property type="term" value="P:translation"/>
    <property type="evidence" value="ECO:0007669"/>
    <property type="project" value="InterPro"/>
</dbReference>
<feature type="compositionally biased region" description="Acidic residues" evidence="8">
    <location>
        <begin position="263"/>
        <end position="274"/>
    </location>
</feature>
<evidence type="ECO:0000256" key="5">
    <source>
        <dbReference type="ARBA" id="ARBA00035266"/>
    </source>
</evidence>
<evidence type="ECO:0000256" key="1">
    <source>
        <dbReference type="ARBA" id="ARBA00022730"/>
    </source>
</evidence>
<dbReference type="InterPro" id="IPR001648">
    <property type="entry name" value="Ribosomal_bS18"/>
</dbReference>
<dbReference type="Gramene" id="Vigun08g035700.7.v1.2">
    <property type="protein sequence ID" value="Vigun08g035700.7.v1.2"/>
    <property type="gene ID" value="Vigun08g035700.v1.2"/>
</dbReference>
<keyword evidence="2" id="KW-0694">RNA-binding</keyword>
<organism evidence="9 10">
    <name type="scientific">Vigna unguiculata</name>
    <name type="common">Cowpea</name>
    <dbReference type="NCBI Taxonomy" id="3917"/>
    <lineage>
        <taxon>Eukaryota</taxon>
        <taxon>Viridiplantae</taxon>
        <taxon>Streptophyta</taxon>
        <taxon>Embryophyta</taxon>
        <taxon>Tracheophyta</taxon>
        <taxon>Spermatophyta</taxon>
        <taxon>Magnoliopsida</taxon>
        <taxon>eudicotyledons</taxon>
        <taxon>Gunneridae</taxon>
        <taxon>Pentapetalae</taxon>
        <taxon>rosids</taxon>
        <taxon>fabids</taxon>
        <taxon>Fabales</taxon>
        <taxon>Fabaceae</taxon>
        <taxon>Papilionoideae</taxon>
        <taxon>50 kb inversion clade</taxon>
        <taxon>NPAAA clade</taxon>
        <taxon>indigoferoid/millettioid clade</taxon>
        <taxon>Phaseoleae</taxon>
        <taxon>Vigna</taxon>
    </lineage>
</organism>
<dbReference type="PANTHER" id="PTHR13479:SF65">
    <property type="entry name" value="F10K1.8 PROTEIN"/>
    <property type="match status" value="1"/>
</dbReference>
<dbReference type="PANTHER" id="PTHR13479">
    <property type="entry name" value="30S RIBOSOMAL PROTEIN S18"/>
    <property type="match status" value="1"/>
</dbReference>
<dbReference type="SUPFAM" id="SSF46911">
    <property type="entry name" value="Ribosomal protein S18"/>
    <property type="match status" value="1"/>
</dbReference>
<evidence type="ECO:0000256" key="7">
    <source>
        <dbReference type="RuleBase" id="RU003910"/>
    </source>
</evidence>
<evidence type="ECO:0000256" key="6">
    <source>
        <dbReference type="ARBA" id="ARBA00035368"/>
    </source>
</evidence>
<feature type="compositionally biased region" description="Polar residues" evidence="8">
    <location>
        <begin position="35"/>
        <end position="45"/>
    </location>
</feature>
<sequence length="274" mass="31169">MKIVSVAVRSLSINLSRPLYQTHMFRSLSTWGFTDNQTGDQQANKSEPPEEFGKFGENRGRYPQFDSILQKIGQQGMARRRSGFGYGAGSDMMDHLEENDDTLSDGMDEDLKNAATYFEMDEEEVEKEDYSFRYDATFPTGSTYDIKDLDLTKPGVIRAPVRNEFSVTTKEVLSQADFRNVRFLANFITEAGILIKRSKTGISAKAQRKVAREIKTARAFGLMPFTTMGTKSFVYGRTMESHDEDFAYETKTQNMDETKMQNMDEEPDLDGDRA</sequence>
<protein>
    <recommendedName>
        <fullName evidence="5">Small ribosomal subunit protein bS18c</fullName>
    </recommendedName>
    <alternativeName>
        <fullName evidence="6">30S ribosomal protein S18, chloroplastic</fullName>
    </alternativeName>
</protein>
<dbReference type="InterPro" id="IPR036870">
    <property type="entry name" value="Ribosomal_bS18_sf"/>
</dbReference>
<dbReference type="PRINTS" id="PR00974">
    <property type="entry name" value="RIBOSOMALS18"/>
</dbReference>